<keyword evidence="2" id="KW-1185">Reference proteome</keyword>
<name>A0A392NZY8_9FABA</name>
<accession>A0A392NZY8</accession>
<organism evidence="1 2">
    <name type="scientific">Trifolium medium</name>
    <dbReference type="NCBI Taxonomy" id="97028"/>
    <lineage>
        <taxon>Eukaryota</taxon>
        <taxon>Viridiplantae</taxon>
        <taxon>Streptophyta</taxon>
        <taxon>Embryophyta</taxon>
        <taxon>Tracheophyta</taxon>
        <taxon>Spermatophyta</taxon>
        <taxon>Magnoliopsida</taxon>
        <taxon>eudicotyledons</taxon>
        <taxon>Gunneridae</taxon>
        <taxon>Pentapetalae</taxon>
        <taxon>rosids</taxon>
        <taxon>fabids</taxon>
        <taxon>Fabales</taxon>
        <taxon>Fabaceae</taxon>
        <taxon>Papilionoideae</taxon>
        <taxon>50 kb inversion clade</taxon>
        <taxon>NPAAA clade</taxon>
        <taxon>Hologalegina</taxon>
        <taxon>IRL clade</taxon>
        <taxon>Trifolieae</taxon>
        <taxon>Trifolium</taxon>
    </lineage>
</organism>
<dbReference type="Proteomes" id="UP000265520">
    <property type="component" value="Unassembled WGS sequence"/>
</dbReference>
<protein>
    <submittedName>
        <fullName evidence="1">Uncharacterized protein</fullName>
    </submittedName>
</protein>
<proteinExistence type="predicted"/>
<evidence type="ECO:0000313" key="1">
    <source>
        <dbReference type="EMBL" id="MCI04739.1"/>
    </source>
</evidence>
<comment type="caution">
    <text evidence="1">The sequence shown here is derived from an EMBL/GenBank/DDBJ whole genome shotgun (WGS) entry which is preliminary data.</text>
</comment>
<dbReference type="EMBL" id="LXQA010056345">
    <property type="protein sequence ID" value="MCI04739.1"/>
    <property type="molecule type" value="Genomic_DNA"/>
</dbReference>
<dbReference type="AlphaFoldDB" id="A0A392NZY8"/>
<feature type="non-terminal residue" evidence="1">
    <location>
        <position position="1"/>
    </location>
</feature>
<sequence length="59" mass="6811">KFEERVNAAAKTEEEYISMIAVRLNSIRARYWKDAEAKNQLTSPSASGELFISLRIEMF</sequence>
<evidence type="ECO:0000313" key="2">
    <source>
        <dbReference type="Proteomes" id="UP000265520"/>
    </source>
</evidence>
<reference evidence="1 2" key="1">
    <citation type="journal article" date="2018" name="Front. Plant Sci.">
        <title>Red Clover (Trifolium pratense) and Zigzag Clover (T. medium) - A Picture of Genomic Similarities and Differences.</title>
        <authorList>
            <person name="Dluhosova J."/>
            <person name="Istvanek J."/>
            <person name="Nedelnik J."/>
            <person name="Repkova J."/>
        </authorList>
    </citation>
    <scope>NUCLEOTIDE SEQUENCE [LARGE SCALE GENOMIC DNA]</scope>
    <source>
        <strain evidence="2">cv. 10/8</strain>
        <tissue evidence="1">Leaf</tissue>
    </source>
</reference>